<organism evidence="2">
    <name type="scientific">Oppiella nova</name>
    <dbReference type="NCBI Taxonomy" id="334625"/>
    <lineage>
        <taxon>Eukaryota</taxon>
        <taxon>Metazoa</taxon>
        <taxon>Ecdysozoa</taxon>
        <taxon>Arthropoda</taxon>
        <taxon>Chelicerata</taxon>
        <taxon>Arachnida</taxon>
        <taxon>Acari</taxon>
        <taxon>Acariformes</taxon>
        <taxon>Sarcoptiformes</taxon>
        <taxon>Oribatida</taxon>
        <taxon>Brachypylina</taxon>
        <taxon>Oppioidea</taxon>
        <taxon>Oppiidae</taxon>
        <taxon>Oppiella</taxon>
    </lineage>
</organism>
<dbReference type="GO" id="GO:0031901">
    <property type="term" value="C:early endosome membrane"/>
    <property type="evidence" value="ECO:0007669"/>
    <property type="project" value="TreeGrafter"/>
</dbReference>
<proteinExistence type="predicted"/>
<keyword evidence="3" id="KW-1185">Reference proteome</keyword>
<dbReference type="Pfam" id="PF11979">
    <property type="entry name" value="SARA_C"/>
    <property type="match status" value="1"/>
</dbReference>
<evidence type="ECO:0000259" key="1">
    <source>
        <dbReference type="SMART" id="SM01421"/>
    </source>
</evidence>
<dbReference type="EMBL" id="CAJPVJ010019435">
    <property type="protein sequence ID" value="CAG2177294.1"/>
    <property type="molecule type" value="Genomic_DNA"/>
</dbReference>
<dbReference type="AlphaFoldDB" id="A0A7R9MHD7"/>
<dbReference type="InterPro" id="IPR022557">
    <property type="entry name" value="SARA-like_C"/>
</dbReference>
<dbReference type="EMBL" id="OC934260">
    <property type="protein sequence ID" value="CAD7660156.1"/>
    <property type="molecule type" value="Genomic_DNA"/>
</dbReference>
<dbReference type="Gene3D" id="3.30.500.40">
    <property type="match status" value="1"/>
</dbReference>
<gene>
    <name evidence="2" type="ORF">ONB1V03_LOCUS16726</name>
</gene>
<dbReference type="PANTHER" id="PTHR46319:SF3">
    <property type="entry name" value="ZINC FINGER FYVE DOMAIN-CONTAINING PROTEIN"/>
    <property type="match status" value="1"/>
</dbReference>
<name>A0A7R9MHD7_9ACAR</name>
<sequence>MSIVEDGLLVQIPPNTMTQLRNSIKDMKDYDIKCGKIDSLPEEVIHMSWAEEDMTVNLGVRSPIDATNLEGIQSIRIYNGTDYTNNKFVIRWTEVFFLHVNENSRRNDSLDSSRLAEMISQAFCLALISCLDQLFDSGCTKIGLRINLDSDKVGYEVGSNGTSLPPQYSTELDGALIPVIMDNISTGIEDQLVMELLFHILVK</sequence>
<dbReference type="Gene3D" id="3.30.1360.220">
    <property type="entry name" value="Domain of unknown function (DUF3480), N-terminal subdomain"/>
    <property type="match status" value="1"/>
</dbReference>
<evidence type="ECO:0000313" key="3">
    <source>
        <dbReference type="Proteomes" id="UP000728032"/>
    </source>
</evidence>
<evidence type="ECO:0000313" key="2">
    <source>
        <dbReference type="EMBL" id="CAD7660156.1"/>
    </source>
</evidence>
<dbReference type="PANTHER" id="PTHR46319">
    <property type="entry name" value="ZINC FINGER FYVE DOMAIN-CONTAINING PROTEIN"/>
    <property type="match status" value="1"/>
</dbReference>
<protein>
    <recommendedName>
        <fullName evidence="1">Smad anchor for receptor activation-like C-terminal domain-containing protein</fullName>
    </recommendedName>
</protein>
<dbReference type="OrthoDB" id="5872154at2759"/>
<dbReference type="SMART" id="SM01421">
    <property type="entry name" value="DUF3480"/>
    <property type="match status" value="1"/>
</dbReference>
<accession>A0A7R9MHD7</accession>
<reference evidence="2" key="1">
    <citation type="submission" date="2020-11" db="EMBL/GenBank/DDBJ databases">
        <authorList>
            <person name="Tran Van P."/>
        </authorList>
    </citation>
    <scope>NUCLEOTIDE SEQUENCE</scope>
</reference>
<dbReference type="Proteomes" id="UP000728032">
    <property type="component" value="Unassembled WGS sequence"/>
</dbReference>
<dbReference type="GO" id="GO:0016197">
    <property type="term" value="P:endosomal transport"/>
    <property type="evidence" value="ECO:0007669"/>
    <property type="project" value="TreeGrafter"/>
</dbReference>
<feature type="domain" description="Smad anchor for receptor activation-like C-terminal" evidence="1">
    <location>
        <begin position="1"/>
        <end position="180"/>
    </location>
</feature>